<evidence type="ECO:0000313" key="8">
    <source>
        <dbReference type="EMBL" id="OQD86694.1"/>
    </source>
</evidence>
<evidence type="ECO:0000256" key="4">
    <source>
        <dbReference type="ARBA" id="ARBA00023136"/>
    </source>
</evidence>
<feature type="region of interest" description="Disordered" evidence="5">
    <location>
        <begin position="105"/>
        <end position="142"/>
    </location>
</feature>
<reference evidence="9" key="1">
    <citation type="journal article" date="2017" name="Nat. Microbiol.">
        <title>Global analysis of biosynthetic gene clusters reveals vast potential of secondary metabolite production in Penicillium species.</title>
        <authorList>
            <person name="Nielsen J.C."/>
            <person name="Grijseels S."/>
            <person name="Prigent S."/>
            <person name="Ji B."/>
            <person name="Dainat J."/>
            <person name="Nielsen K.F."/>
            <person name="Frisvad J.C."/>
            <person name="Workman M."/>
            <person name="Nielsen J."/>
        </authorList>
    </citation>
    <scope>NUCLEOTIDE SEQUENCE [LARGE SCALE GENOMIC DNA]</scope>
    <source>
        <strain evidence="9">IBT 31811</strain>
    </source>
</reference>
<dbReference type="EMBL" id="MDYN01000007">
    <property type="protein sequence ID" value="OQD86694.1"/>
    <property type="molecule type" value="Genomic_DNA"/>
</dbReference>
<dbReference type="GO" id="GO:0016020">
    <property type="term" value="C:membrane"/>
    <property type="evidence" value="ECO:0007669"/>
    <property type="project" value="UniProtKB-SubCell"/>
</dbReference>
<evidence type="ECO:0000256" key="7">
    <source>
        <dbReference type="SAM" id="SignalP"/>
    </source>
</evidence>
<keyword evidence="9" id="KW-1185">Reference proteome</keyword>
<comment type="subcellular location">
    <subcellularLocation>
        <location evidence="1">Membrane</location>
        <topology evidence="1">Single-pass membrane protein</topology>
    </subcellularLocation>
</comment>
<name>A0A1V6QBW5_9EURO</name>
<evidence type="ECO:0000256" key="3">
    <source>
        <dbReference type="ARBA" id="ARBA00022989"/>
    </source>
</evidence>
<evidence type="ECO:0008006" key="10">
    <source>
        <dbReference type="Google" id="ProtNLM"/>
    </source>
</evidence>
<gene>
    <name evidence="8" type="ORF">PENANT_c007G02516</name>
</gene>
<dbReference type="PANTHER" id="PTHR15549">
    <property type="entry name" value="PAIRED IMMUNOGLOBULIN-LIKE TYPE 2 RECEPTOR"/>
    <property type="match status" value="1"/>
</dbReference>
<feature type="signal peptide" evidence="7">
    <location>
        <begin position="1"/>
        <end position="17"/>
    </location>
</feature>
<dbReference type="AlphaFoldDB" id="A0A1V6QBW5"/>
<keyword evidence="4 6" id="KW-0472">Membrane</keyword>
<proteinExistence type="predicted"/>
<accession>A0A1V6QBW5</accession>
<sequence length="262" mass="27608">MLMLPLYALSLLQLASAWMFRYTNKTDDTLILRGSDDKNCTVISLAEGKLFTYDPEGSDLCVSIYYDAECNSRAGYSCTSWRKNASASFFGADIAPERPAVSTSTTALPTFSTTAPPSTSTSASVSESVTSTPTSTTTPTDAVISDSSSSLSGGAIAGIVIGVVAGLAIVAGLIFFFMRRNRKNNAPPVVPPGSYGPHEAEATVSSFSGATEKMEDSSKRSFRPPTGSKVVELAGDVGTYELPNSPINEMDGRSATKPSYRV</sequence>
<protein>
    <recommendedName>
        <fullName evidence="10">Mid2 domain-containing protein</fullName>
    </recommendedName>
</protein>
<dbReference type="CDD" id="cd12087">
    <property type="entry name" value="TM_EGFR-like"/>
    <property type="match status" value="1"/>
</dbReference>
<keyword evidence="3 6" id="KW-1133">Transmembrane helix</keyword>
<evidence type="ECO:0000256" key="2">
    <source>
        <dbReference type="ARBA" id="ARBA00022692"/>
    </source>
</evidence>
<keyword evidence="7" id="KW-0732">Signal</keyword>
<feature type="chain" id="PRO_5011963477" description="Mid2 domain-containing protein" evidence="7">
    <location>
        <begin position="18"/>
        <end position="262"/>
    </location>
</feature>
<dbReference type="GO" id="GO:0071944">
    <property type="term" value="C:cell periphery"/>
    <property type="evidence" value="ECO:0007669"/>
    <property type="project" value="UniProtKB-ARBA"/>
</dbReference>
<feature type="transmembrane region" description="Helical" evidence="6">
    <location>
        <begin position="155"/>
        <end position="177"/>
    </location>
</feature>
<keyword evidence="2 6" id="KW-0812">Transmembrane</keyword>
<evidence type="ECO:0000256" key="1">
    <source>
        <dbReference type="ARBA" id="ARBA00004167"/>
    </source>
</evidence>
<evidence type="ECO:0000313" key="9">
    <source>
        <dbReference type="Proteomes" id="UP000191672"/>
    </source>
</evidence>
<dbReference type="Proteomes" id="UP000191672">
    <property type="component" value="Unassembled WGS sequence"/>
</dbReference>
<evidence type="ECO:0000256" key="5">
    <source>
        <dbReference type="SAM" id="MobiDB-lite"/>
    </source>
</evidence>
<organism evidence="8 9">
    <name type="scientific">Penicillium antarcticum</name>
    <dbReference type="NCBI Taxonomy" id="416450"/>
    <lineage>
        <taxon>Eukaryota</taxon>
        <taxon>Fungi</taxon>
        <taxon>Dikarya</taxon>
        <taxon>Ascomycota</taxon>
        <taxon>Pezizomycotina</taxon>
        <taxon>Eurotiomycetes</taxon>
        <taxon>Eurotiomycetidae</taxon>
        <taxon>Eurotiales</taxon>
        <taxon>Aspergillaceae</taxon>
        <taxon>Penicillium</taxon>
    </lineage>
</organism>
<dbReference type="PANTHER" id="PTHR15549:SF26">
    <property type="entry name" value="AXIAL BUDDING PATTERN PROTEIN 2-RELATED"/>
    <property type="match status" value="1"/>
</dbReference>
<comment type="caution">
    <text evidence="8">The sequence shown here is derived from an EMBL/GenBank/DDBJ whole genome shotgun (WGS) entry which is preliminary data.</text>
</comment>
<evidence type="ECO:0000256" key="6">
    <source>
        <dbReference type="SAM" id="Phobius"/>
    </source>
</evidence>
<feature type="region of interest" description="Disordered" evidence="5">
    <location>
        <begin position="207"/>
        <end position="262"/>
    </location>
</feature>
<dbReference type="STRING" id="416450.A0A1V6QBW5"/>
<dbReference type="InterPro" id="IPR051694">
    <property type="entry name" value="Immunoregulatory_rcpt-like"/>
</dbReference>